<dbReference type="STRING" id="420404.SAMN05421793_1019"/>
<evidence type="ECO:0000256" key="5">
    <source>
        <dbReference type="ARBA" id="ARBA00023315"/>
    </source>
</evidence>
<evidence type="ECO:0000256" key="4">
    <source>
        <dbReference type="ARBA" id="ARBA00023098"/>
    </source>
</evidence>
<evidence type="ECO:0000256" key="2">
    <source>
        <dbReference type="ARBA" id="ARBA00022516"/>
    </source>
</evidence>
<dbReference type="Proteomes" id="UP000198555">
    <property type="component" value="Unassembled WGS sequence"/>
</dbReference>
<evidence type="ECO:0000313" key="7">
    <source>
        <dbReference type="EMBL" id="SEH36158.1"/>
    </source>
</evidence>
<accession>A0A1H6HPP6</accession>
<dbReference type="SMART" id="SM00563">
    <property type="entry name" value="PlsC"/>
    <property type="match status" value="1"/>
</dbReference>
<dbReference type="GO" id="GO:0016746">
    <property type="term" value="F:acyltransferase activity"/>
    <property type="evidence" value="ECO:0007669"/>
    <property type="project" value="UniProtKB-KW"/>
</dbReference>
<organism evidence="7 8">
    <name type="scientific">Epilithonimonas hominis</name>
    <dbReference type="NCBI Taxonomy" id="420404"/>
    <lineage>
        <taxon>Bacteria</taxon>
        <taxon>Pseudomonadati</taxon>
        <taxon>Bacteroidota</taxon>
        <taxon>Flavobacteriia</taxon>
        <taxon>Flavobacteriales</taxon>
        <taxon>Weeksellaceae</taxon>
        <taxon>Chryseobacterium group</taxon>
        <taxon>Epilithonimonas</taxon>
    </lineage>
</organism>
<proteinExistence type="predicted"/>
<dbReference type="InterPro" id="IPR052351">
    <property type="entry name" value="Ornithine_N-alpha-AT"/>
</dbReference>
<dbReference type="CDD" id="cd07986">
    <property type="entry name" value="LPLAT_ACT14924-like"/>
    <property type="match status" value="1"/>
</dbReference>
<dbReference type="EMBL" id="FNWX01000001">
    <property type="protein sequence ID" value="SEH36158.1"/>
    <property type="molecule type" value="Genomic_DNA"/>
</dbReference>
<keyword evidence="4" id="KW-0443">Lipid metabolism</keyword>
<dbReference type="InterPro" id="IPR016181">
    <property type="entry name" value="Acyl_CoA_acyltransferase"/>
</dbReference>
<dbReference type="SUPFAM" id="SSF69593">
    <property type="entry name" value="Glycerol-3-phosphate (1)-acyltransferase"/>
    <property type="match status" value="1"/>
</dbReference>
<evidence type="ECO:0000256" key="1">
    <source>
        <dbReference type="ARBA" id="ARBA00005189"/>
    </source>
</evidence>
<dbReference type="InterPro" id="IPR002123">
    <property type="entry name" value="Plipid/glycerol_acylTrfase"/>
</dbReference>
<dbReference type="PANTHER" id="PTHR37323">
    <property type="entry name" value="GCN5-RELATED N-ACETYLTRANSFERASE"/>
    <property type="match status" value="1"/>
</dbReference>
<dbReference type="Pfam" id="PF13444">
    <property type="entry name" value="Acetyltransf_5"/>
    <property type="match status" value="1"/>
</dbReference>
<reference evidence="8" key="1">
    <citation type="submission" date="2016-10" db="EMBL/GenBank/DDBJ databases">
        <authorList>
            <person name="Varghese N."/>
            <person name="Submissions S."/>
        </authorList>
    </citation>
    <scope>NUCLEOTIDE SEQUENCE [LARGE SCALE GENOMIC DNA]</scope>
    <source>
        <strain evidence="8">DSM 19326</strain>
    </source>
</reference>
<protein>
    <submittedName>
        <fullName evidence="7">Acyltransferase</fullName>
    </submittedName>
</protein>
<dbReference type="InterPro" id="IPR045746">
    <property type="entry name" value="ACT14924-like_Acyltransf_dom"/>
</dbReference>
<dbReference type="Gene3D" id="3.40.630.30">
    <property type="match status" value="1"/>
</dbReference>
<sequence length="614" mass="70688">MSLISKEDLIKASGLDKIGFLKKPVASAIMNLAKINDVNNLYDKLKNTEGADFFDQFVKEQGLSYIVFEEDLAKVPKTGSFILVSNHPLGAIDGILMCKILLKVRPDFKVMGNFLLSKIEPMAPFVISVNPFEGRKDAFNSSSGMRETLKHLQGGGCIGIFPAGEVSNKNNEYGEVLDKPWEKTALKLIKKAKVPLVPMYFHATNSKIFYNVAKLHPDLQTIMLPAEMMKKREKPIRIRIGKPISVKQMEEEESIEELGEYLYRKVYMLKSYYEKRKSITEKLKLPNMALKLPLLKQNNIVQNIIDETPIEDIISEIEVLKNTENKKLFSHGDYDIFFTTSAEIPSIMREIGRQRELTFRAVGEGTNLPFDLDEYDNHYHHLFLWDNAERKLVGAYRMALGAEVMKKYGINGFYTSSLFEYDPELQPFFRKVIEMGRAYISVEYQQKPFPLFLLWRGIVHVCLRNPGHKFLMGGVSISNKFSEFSKSLMIEFMRSHYYDSAVAQYIHPKNEFKVVMKERDKALFFEDMNADLNKLDKIIDDLEPELRLPVLIKKYIKQNAKMIAFNVDPNFNDAIDGLMYIRISDLPEDTIKPVLEELSDFFKAQTEKKSADNQ</sequence>
<evidence type="ECO:0000313" key="8">
    <source>
        <dbReference type="Proteomes" id="UP000198555"/>
    </source>
</evidence>
<gene>
    <name evidence="7" type="ORF">SAMN05421793_1019</name>
</gene>
<comment type="pathway">
    <text evidence="1">Lipid metabolism.</text>
</comment>
<dbReference type="PANTHER" id="PTHR37323:SF1">
    <property type="entry name" value="L-ORNITHINE N(ALPHA)-ACYLTRANSFERASE"/>
    <property type="match status" value="1"/>
</dbReference>
<dbReference type="AlphaFoldDB" id="A0A1H6HPP6"/>
<keyword evidence="8" id="KW-1185">Reference proteome</keyword>
<evidence type="ECO:0000256" key="3">
    <source>
        <dbReference type="ARBA" id="ARBA00022679"/>
    </source>
</evidence>
<keyword evidence="3 7" id="KW-0808">Transferase</keyword>
<name>A0A1H6HPP6_9FLAO</name>
<feature type="domain" description="Phospholipid/glycerol acyltransferase" evidence="6">
    <location>
        <begin position="81"/>
        <end position="204"/>
    </location>
</feature>
<keyword evidence="5 7" id="KW-0012">Acyltransferase</keyword>
<dbReference type="GO" id="GO:0006629">
    <property type="term" value="P:lipid metabolic process"/>
    <property type="evidence" value="ECO:0007669"/>
    <property type="project" value="UniProtKB-KW"/>
</dbReference>
<dbReference type="SUPFAM" id="SSF55729">
    <property type="entry name" value="Acyl-CoA N-acyltransferases (Nat)"/>
    <property type="match status" value="1"/>
</dbReference>
<keyword evidence="2" id="KW-0444">Lipid biosynthesis</keyword>
<dbReference type="RefSeq" id="WP_089767523.1">
    <property type="nucleotide sequence ID" value="NZ_FNWX01000001.1"/>
</dbReference>
<dbReference type="Pfam" id="PF19576">
    <property type="entry name" value="Acyltransf_2"/>
    <property type="match status" value="1"/>
</dbReference>
<evidence type="ECO:0000259" key="6">
    <source>
        <dbReference type="SMART" id="SM00563"/>
    </source>
</evidence>